<sequence>MKKILLPLCALALLAGGSSHAQKKESEILNSIDAKADSYASIAQEIWSLAEMGYQEKQSSALLQKTLESEGFKIEKGVAGIPTAFIAEYGSGSPVIAILGEYDALPGLSQEAVPYKKSAGAAAGHACGHHLFGTASAAAAIATKNWLQANGKTGTIRFYGTPAEEGGSGKVYMVRSGLFDDVDAALHWHPGDNNDASIGAALANKSAKFRFHGVSAHAAGAPEKGRSALDGVEAMNMMVNMMREHVPESARIHYVITSGGKAPNVVPDFAEVYYYARHDSRDVVIEIFDRIVKAAEGAAMGTGTTMDYEMIGGTHELLANVTLQKKMYENLKKIGGVNYSAEEKVFADSIAKSLGYKKADLEVASGLQPFKEESRPSGSTDVGDVSFAVPTVGVNTATWVPGTPAHSWQAVAAGGTSIGYKGMMVAAKTLALTAIDIIKDEELLKKATAEFEKRRGPDFKYIPLLGEREPALDYRNNPGN</sequence>
<dbReference type="InterPro" id="IPR052030">
    <property type="entry name" value="Peptidase_M20/M20A_hydrolases"/>
</dbReference>
<dbReference type="SUPFAM" id="SSF53187">
    <property type="entry name" value="Zn-dependent exopeptidases"/>
    <property type="match status" value="1"/>
</dbReference>
<dbReference type="RefSeq" id="WP_133643840.1">
    <property type="nucleotide sequence ID" value="NZ_SNYI01000002.1"/>
</dbReference>
<reference evidence="4 5" key="1">
    <citation type="submission" date="2019-03" db="EMBL/GenBank/DDBJ databases">
        <title>Genomic Encyclopedia of Archaeal and Bacterial Type Strains, Phase II (KMG-II): from individual species to whole genera.</title>
        <authorList>
            <person name="Goeker M."/>
        </authorList>
    </citation>
    <scope>NUCLEOTIDE SEQUENCE [LARGE SCALE GENOMIC DNA]</scope>
    <source>
        <strain evidence="4 5">DSM 18435</strain>
    </source>
</reference>
<dbReference type="InterPro" id="IPR011650">
    <property type="entry name" value="Peptidase_M20_dimer"/>
</dbReference>
<evidence type="ECO:0000256" key="1">
    <source>
        <dbReference type="ARBA" id="ARBA00022801"/>
    </source>
</evidence>
<protein>
    <submittedName>
        <fullName evidence="4">Aminobenzoyl-glutamate utilization protein B</fullName>
    </submittedName>
</protein>
<proteinExistence type="predicted"/>
<comment type="caution">
    <text evidence="4">The sequence shown here is derived from an EMBL/GenBank/DDBJ whole genome shotgun (WGS) entry which is preliminary data.</text>
</comment>
<dbReference type="InterPro" id="IPR002933">
    <property type="entry name" value="Peptidase_M20"/>
</dbReference>
<dbReference type="PIRSF" id="PIRSF037227">
    <property type="entry name" value="Aminobenzoyl-glu_utiliz_pB"/>
    <property type="match status" value="1"/>
</dbReference>
<dbReference type="EMBL" id="SNYI01000002">
    <property type="protein sequence ID" value="TDQ30979.1"/>
    <property type="molecule type" value="Genomic_DNA"/>
</dbReference>
<feature type="domain" description="Peptidase M20 dimerisation" evidence="3">
    <location>
        <begin position="205"/>
        <end position="296"/>
    </location>
</feature>
<feature type="chain" id="PRO_5020631395" evidence="2">
    <location>
        <begin position="22"/>
        <end position="480"/>
    </location>
</feature>
<organism evidence="4 5">
    <name type="scientific">Zeaxanthinibacter enoshimensis</name>
    <dbReference type="NCBI Taxonomy" id="392009"/>
    <lineage>
        <taxon>Bacteria</taxon>
        <taxon>Pseudomonadati</taxon>
        <taxon>Bacteroidota</taxon>
        <taxon>Flavobacteriia</taxon>
        <taxon>Flavobacteriales</taxon>
        <taxon>Flavobacteriaceae</taxon>
        <taxon>Zeaxanthinibacter</taxon>
    </lineage>
</organism>
<evidence type="ECO:0000313" key="5">
    <source>
        <dbReference type="Proteomes" id="UP000295468"/>
    </source>
</evidence>
<evidence type="ECO:0000313" key="4">
    <source>
        <dbReference type="EMBL" id="TDQ30979.1"/>
    </source>
</evidence>
<evidence type="ECO:0000259" key="3">
    <source>
        <dbReference type="Pfam" id="PF07687"/>
    </source>
</evidence>
<dbReference type="InterPro" id="IPR017145">
    <property type="entry name" value="Aminobenzoyl-glu_utiliz_pB"/>
</dbReference>
<dbReference type="GO" id="GO:0005737">
    <property type="term" value="C:cytoplasm"/>
    <property type="evidence" value="ECO:0007669"/>
    <property type="project" value="TreeGrafter"/>
</dbReference>
<name>A0A4R6TML7_9FLAO</name>
<dbReference type="Proteomes" id="UP000295468">
    <property type="component" value="Unassembled WGS sequence"/>
</dbReference>
<dbReference type="PANTHER" id="PTHR30575:SF0">
    <property type="entry name" value="XAA-ARG DIPEPTIDASE"/>
    <property type="match status" value="1"/>
</dbReference>
<dbReference type="Gene3D" id="3.30.70.360">
    <property type="match status" value="1"/>
</dbReference>
<dbReference type="OrthoDB" id="9781032at2"/>
<dbReference type="GO" id="GO:0071713">
    <property type="term" value="F:para-aminobenzoyl-glutamate hydrolase activity"/>
    <property type="evidence" value="ECO:0007669"/>
    <property type="project" value="TreeGrafter"/>
</dbReference>
<dbReference type="GO" id="GO:0016805">
    <property type="term" value="F:dipeptidase activity"/>
    <property type="evidence" value="ECO:0007669"/>
    <property type="project" value="TreeGrafter"/>
</dbReference>
<dbReference type="Gene3D" id="3.40.630.10">
    <property type="entry name" value="Zn peptidases"/>
    <property type="match status" value="1"/>
</dbReference>
<dbReference type="GO" id="GO:0046657">
    <property type="term" value="P:folic acid catabolic process"/>
    <property type="evidence" value="ECO:0007669"/>
    <property type="project" value="TreeGrafter"/>
</dbReference>
<feature type="signal peptide" evidence="2">
    <location>
        <begin position="1"/>
        <end position="21"/>
    </location>
</feature>
<dbReference type="NCBIfam" id="TIGR01891">
    <property type="entry name" value="amidohydrolases"/>
    <property type="match status" value="1"/>
</dbReference>
<gene>
    <name evidence="4" type="ORF">CLV82_1677</name>
</gene>
<evidence type="ECO:0000256" key="2">
    <source>
        <dbReference type="SAM" id="SignalP"/>
    </source>
</evidence>
<dbReference type="FunFam" id="3.30.70.360:FF:000004">
    <property type="entry name" value="Peptidase M20 domain-containing protein 2"/>
    <property type="match status" value="1"/>
</dbReference>
<keyword evidence="5" id="KW-1185">Reference proteome</keyword>
<accession>A0A4R6TML7</accession>
<dbReference type="AlphaFoldDB" id="A0A4R6TML7"/>
<dbReference type="SUPFAM" id="SSF55031">
    <property type="entry name" value="Bacterial exopeptidase dimerisation domain"/>
    <property type="match status" value="1"/>
</dbReference>
<dbReference type="Pfam" id="PF07687">
    <property type="entry name" value="M20_dimer"/>
    <property type="match status" value="1"/>
</dbReference>
<dbReference type="Pfam" id="PF01546">
    <property type="entry name" value="Peptidase_M20"/>
    <property type="match status" value="1"/>
</dbReference>
<dbReference type="PANTHER" id="PTHR30575">
    <property type="entry name" value="PEPTIDASE M20"/>
    <property type="match status" value="1"/>
</dbReference>
<keyword evidence="2" id="KW-0732">Signal</keyword>
<keyword evidence="1" id="KW-0378">Hydrolase</keyword>
<dbReference type="InterPro" id="IPR017439">
    <property type="entry name" value="Amidohydrolase"/>
</dbReference>
<dbReference type="InterPro" id="IPR036264">
    <property type="entry name" value="Bact_exopeptidase_dim_dom"/>
</dbReference>